<dbReference type="EMBL" id="JALLPB020000344">
    <property type="protein sequence ID" value="KAL3810233.1"/>
    <property type="molecule type" value="Genomic_DNA"/>
</dbReference>
<sequence>MPPGRLLLAFFIPIITLSNLLHLAQVPKLNAEGFDASEIGLHRHLVFEMEQLKQHQLAHGTFFFGPHSHENDVVSSYEPPLTLTQEKFLNDTTIDVEEEVERCARYNFKISNVTHPKRRRLFLGALLADDSMEVLRAVGTEVYDMFHTVSFIESNTTQTLTPRRWKYYNSTTPAKKLITLHQLFGPKTRVSVDYYIAALPETSGIVGLEREWVHREGSSHRWALNGMRVDDIGIIADADEAFTRDFLRAMQICDVPEFRPNQDCMNPKVIASTMVFESSPNCVTKDRRWFHPDAILGECLEHVGDAMLHPLARREISEKHGKRLEGHGKDGNYSKYMSEQGIGFNNSYPLWSATDFRNQVGGRMISMADGVSPTGYHFHNFFDSANDIRVKYHTYGHPLDDAMDQPIWELDKNDLGAAVDCARGEGKYSLAFNNTGSSVMPIYYLNDDVRNTRVQKWQRIVNGEDDYWGTINS</sequence>
<dbReference type="InterPro" id="IPR006813">
    <property type="entry name" value="Glyco_trans_17"/>
</dbReference>
<reference evidence="2 3" key="1">
    <citation type="submission" date="2024-10" db="EMBL/GenBank/DDBJ databases">
        <title>Updated reference genomes for cyclostephanoid diatoms.</title>
        <authorList>
            <person name="Roberts W.R."/>
            <person name="Alverson A.J."/>
        </authorList>
    </citation>
    <scope>NUCLEOTIDE SEQUENCE [LARGE SCALE GENOMIC DNA]</scope>
    <source>
        <strain evidence="2 3">AJA228-03</strain>
    </source>
</reference>
<feature type="chain" id="PRO_5044747399" evidence="1">
    <location>
        <begin position="32"/>
        <end position="473"/>
    </location>
</feature>
<gene>
    <name evidence="2" type="ORF">ACHAXA_003030</name>
</gene>
<dbReference type="Proteomes" id="UP001530377">
    <property type="component" value="Unassembled WGS sequence"/>
</dbReference>
<comment type="caution">
    <text evidence="2">The sequence shown here is derived from an EMBL/GenBank/DDBJ whole genome shotgun (WGS) entry which is preliminary data.</text>
</comment>
<keyword evidence="3" id="KW-1185">Reference proteome</keyword>
<dbReference type="PANTHER" id="PTHR12224">
    <property type="entry name" value="BETA-1,4-MANNOSYL-GLYCOPROTEIN BETA-1,4-N-ACETYLGLUCOSAMINYL-TRANSFERASE"/>
    <property type="match status" value="1"/>
</dbReference>
<feature type="signal peptide" evidence="1">
    <location>
        <begin position="1"/>
        <end position="31"/>
    </location>
</feature>
<dbReference type="AlphaFoldDB" id="A0ABD3RBJ7"/>
<proteinExistence type="predicted"/>
<evidence type="ECO:0000256" key="1">
    <source>
        <dbReference type="SAM" id="SignalP"/>
    </source>
</evidence>
<organism evidence="2 3">
    <name type="scientific">Cyclostephanos tholiformis</name>
    <dbReference type="NCBI Taxonomy" id="382380"/>
    <lineage>
        <taxon>Eukaryota</taxon>
        <taxon>Sar</taxon>
        <taxon>Stramenopiles</taxon>
        <taxon>Ochrophyta</taxon>
        <taxon>Bacillariophyta</taxon>
        <taxon>Coscinodiscophyceae</taxon>
        <taxon>Thalassiosirophycidae</taxon>
        <taxon>Stephanodiscales</taxon>
        <taxon>Stephanodiscaceae</taxon>
        <taxon>Cyclostephanos</taxon>
    </lineage>
</organism>
<accession>A0ABD3RBJ7</accession>
<evidence type="ECO:0000313" key="2">
    <source>
        <dbReference type="EMBL" id="KAL3810233.1"/>
    </source>
</evidence>
<name>A0ABD3RBJ7_9STRA</name>
<evidence type="ECO:0000313" key="3">
    <source>
        <dbReference type="Proteomes" id="UP001530377"/>
    </source>
</evidence>
<keyword evidence="1" id="KW-0732">Signal</keyword>
<protein>
    <submittedName>
        <fullName evidence="2">Uncharacterized protein</fullName>
    </submittedName>
</protein>
<dbReference type="PANTHER" id="PTHR12224:SF0">
    <property type="entry name" value="BETA-1,4-MANNOSYL-GLYCOPROTEIN 4-BETA-N-ACETYLGLUCOSAMINYLTRANSFERASE"/>
    <property type="match status" value="1"/>
</dbReference>